<dbReference type="InterPro" id="IPR001763">
    <property type="entry name" value="Rhodanese-like_dom"/>
</dbReference>
<dbReference type="SUPFAM" id="SSF52821">
    <property type="entry name" value="Rhodanese/Cell cycle control phosphatase"/>
    <property type="match status" value="1"/>
</dbReference>
<reference evidence="3 4" key="1">
    <citation type="submission" date="2015-08" db="EMBL/GenBank/DDBJ databases">
        <authorList>
            <person name="Babu N.S."/>
            <person name="Beckwith C.J."/>
            <person name="Beseler K.G."/>
            <person name="Brison A."/>
            <person name="Carone J.V."/>
            <person name="Caskin T.P."/>
            <person name="Diamond M."/>
            <person name="Durham M.E."/>
            <person name="Foxe J.M."/>
            <person name="Go M."/>
            <person name="Henderson B.A."/>
            <person name="Jones I.B."/>
            <person name="McGettigan J.A."/>
            <person name="Micheletti S.J."/>
            <person name="Nasrallah M.E."/>
            <person name="Ortiz D."/>
            <person name="Piller C.R."/>
            <person name="Privatt S.R."/>
            <person name="Schneider S.L."/>
            <person name="Sharp S."/>
            <person name="Smith T.C."/>
            <person name="Stanton J.D."/>
            <person name="Ullery H.E."/>
            <person name="Wilson R.J."/>
            <person name="Serrano M.G."/>
            <person name="Buck G."/>
            <person name="Lee V."/>
            <person name="Wang Y."/>
            <person name="Carvalho R."/>
            <person name="Voegtly L."/>
            <person name="Shi R."/>
            <person name="Duckworth R."/>
            <person name="Johnson A."/>
            <person name="Loviza R."/>
            <person name="Walstead R."/>
            <person name="Shah Z."/>
            <person name="Kiflezghi M."/>
            <person name="Wade K."/>
            <person name="Ball S.L."/>
            <person name="Bradley K.W."/>
            <person name="Asai D.J."/>
            <person name="Bowman C.A."/>
            <person name="Russell D.A."/>
            <person name="Pope W.H."/>
            <person name="Jacobs-Sera D."/>
            <person name="Hendrix R.W."/>
            <person name="Hatfull G.F."/>
        </authorList>
    </citation>
    <scope>NUCLEOTIDE SEQUENCE [LARGE SCALE GENOMIC DNA]</scope>
    <source>
        <strain evidence="3 4">DSM 27710</strain>
    </source>
</reference>
<proteinExistence type="predicted"/>
<evidence type="ECO:0000313" key="3">
    <source>
        <dbReference type="EMBL" id="AKU92222.1"/>
    </source>
</evidence>
<dbReference type="AlphaFoldDB" id="A0A0K1PFE5"/>
<dbReference type="EMBL" id="CP012332">
    <property type="protein sequence ID" value="AKU92222.1"/>
    <property type="molecule type" value="Genomic_DNA"/>
</dbReference>
<accession>A0A0K1PFE5</accession>
<gene>
    <name evidence="3" type="ORF">AKJ08_2609</name>
</gene>
<sequence>MPKRISPEEANDLLQQGYTYVDVRSEAEFEACHPAGAVNIPFMHRSAAGMTPNPLFIEAFETAFPPESKIVLGCAGGNRSLKAAQLLEATGREDLVECRTGFGGARDAAGQVIEKGWQDSGLPCEVGQPPQRSWEAVRSKLPSR</sequence>
<dbReference type="PROSITE" id="PS50206">
    <property type="entry name" value="RHODANESE_3"/>
    <property type="match status" value="1"/>
</dbReference>
<dbReference type="PANTHER" id="PTHR45431">
    <property type="entry name" value="RHODANESE-LIKE DOMAIN-CONTAINING PROTEIN 15, CHLOROPLASTIC"/>
    <property type="match status" value="1"/>
</dbReference>
<organism evidence="3 4">
    <name type="scientific">Vulgatibacter incomptus</name>
    <dbReference type="NCBI Taxonomy" id="1391653"/>
    <lineage>
        <taxon>Bacteria</taxon>
        <taxon>Pseudomonadati</taxon>
        <taxon>Myxococcota</taxon>
        <taxon>Myxococcia</taxon>
        <taxon>Myxococcales</taxon>
        <taxon>Cystobacterineae</taxon>
        <taxon>Vulgatibacteraceae</taxon>
        <taxon>Vulgatibacter</taxon>
    </lineage>
</organism>
<dbReference type="KEGG" id="vin:AKJ08_2609"/>
<dbReference type="Proteomes" id="UP000055590">
    <property type="component" value="Chromosome"/>
</dbReference>
<dbReference type="STRING" id="1391653.AKJ08_2609"/>
<dbReference type="RefSeq" id="WP_050726424.1">
    <property type="nucleotide sequence ID" value="NZ_CP012332.1"/>
</dbReference>
<dbReference type="Pfam" id="PF00581">
    <property type="entry name" value="Rhodanese"/>
    <property type="match status" value="1"/>
</dbReference>
<keyword evidence="4" id="KW-1185">Reference proteome</keyword>
<dbReference type="CDD" id="cd00158">
    <property type="entry name" value="RHOD"/>
    <property type="match status" value="1"/>
</dbReference>
<evidence type="ECO:0000313" key="4">
    <source>
        <dbReference type="Proteomes" id="UP000055590"/>
    </source>
</evidence>
<dbReference type="InterPro" id="IPR052367">
    <property type="entry name" value="Thiosulfate_ST/Rhodanese-like"/>
</dbReference>
<feature type="domain" description="Rhodanese" evidence="2">
    <location>
        <begin position="14"/>
        <end position="114"/>
    </location>
</feature>
<feature type="region of interest" description="Disordered" evidence="1">
    <location>
        <begin position="120"/>
        <end position="144"/>
    </location>
</feature>
<dbReference type="Gene3D" id="3.40.250.10">
    <property type="entry name" value="Rhodanese-like domain"/>
    <property type="match status" value="1"/>
</dbReference>
<protein>
    <recommendedName>
        <fullName evidence="2">Rhodanese domain-containing protein</fullName>
    </recommendedName>
</protein>
<name>A0A0K1PFE5_9BACT</name>
<evidence type="ECO:0000259" key="2">
    <source>
        <dbReference type="PROSITE" id="PS50206"/>
    </source>
</evidence>
<dbReference type="SMART" id="SM00450">
    <property type="entry name" value="RHOD"/>
    <property type="match status" value="1"/>
</dbReference>
<evidence type="ECO:0000256" key="1">
    <source>
        <dbReference type="SAM" id="MobiDB-lite"/>
    </source>
</evidence>
<dbReference type="InterPro" id="IPR036873">
    <property type="entry name" value="Rhodanese-like_dom_sf"/>
</dbReference>
<dbReference type="PANTHER" id="PTHR45431:SF3">
    <property type="entry name" value="RHODANESE-LIKE DOMAIN-CONTAINING PROTEIN 15, CHLOROPLASTIC"/>
    <property type="match status" value="1"/>
</dbReference>